<name>A0A7J7JZF6_BUGNE</name>
<comment type="caution">
    <text evidence="2">The sequence shown here is derived from an EMBL/GenBank/DDBJ whole genome shotgun (WGS) entry which is preliminary data.</text>
</comment>
<reference evidence="2" key="1">
    <citation type="submission" date="2020-06" db="EMBL/GenBank/DDBJ databases">
        <title>Draft genome of Bugula neritina, a colonial animal packing powerful symbionts and potential medicines.</title>
        <authorList>
            <person name="Rayko M."/>
        </authorList>
    </citation>
    <scope>NUCLEOTIDE SEQUENCE [LARGE SCALE GENOMIC DNA]</scope>
    <source>
        <strain evidence="2">Kwan_BN1</strain>
    </source>
</reference>
<organism evidence="2 3">
    <name type="scientific">Bugula neritina</name>
    <name type="common">Brown bryozoan</name>
    <name type="synonym">Sertularia neritina</name>
    <dbReference type="NCBI Taxonomy" id="10212"/>
    <lineage>
        <taxon>Eukaryota</taxon>
        <taxon>Metazoa</taxon>
        <taxon>Spiralia</taxon>
        <taxon>Lophotrochozoa</taxon>
        <taxon>Bryozoa</taxon>
        <taxon>Gymnolaemata</taxon>
        <taxon>Cheilostomatida</taxon>
        <taxon>Flustrina</taxon>
        <taxon>Buguloidea</taxon>
        <taxon>Bugulidae</taxon>
        <taxon>Bugula</taxon>
    </lineage>
</organism>
<dbReference type="Proteomes" id="UP000593567">
    <property type="component" value="Unassembled WGS sequence"/>
</dbReference>
<keyword evidence="1" id="KW-0175">Coiled coil</keyword>
<sequence length="126" mass="14836">MDFINNFLEYKKQLFVELQTDQDPQVIETKISAYNTRVTEVWDKLMGLELQLVDQLEEAVKEFERNLSDMVGVFIEKVQGHFSTCRDLENQHHERLLEISMVTLEKAIKNELDEDVSEDLRMASIK</sequence>
<dbReference type="OrthoDB" id="27917at2759"/>
<feature type="coiled-coil region" evidence="1">
    <location>
        <begin position="46"/>
        <end position="73"/>
    </location>
</feature>
<protein>
    <submittedName>
        <fullName evidence="2">LRRC48</fullName>
    </submittedName>
</protein>
<gene>
    <name evidence="2" type="ORF">EB796_010969</name>
</gene>
<keyword evidence="3" id="KW-1185">Reference proteome</keyword>
<evidence type="ECO:0000313" key="3">
    <source>
        <dbReference type="Proteomes" id="UP000593567"/>
    </source>
</evidence>
<evidence type="ECO:0000256" key="1">
    <source>
        <dbReference type="SAM" id="Coils"/>
    </source>
</evidence>
<dbReference type="AlphaFoldDB" id="A0A7J7JZF6"/>
<accession>A0A7J7JZF6</accession>
<dbReference type="EMBL" id="VXIV02001679">
    <property type="protein sequence ID" value="KAF6030718.1"/>
    <property type="molecule type" value="Genomic_DNA"/>
</dbReference>
<proteinExistence type="predicted"/>
<evidence type="ECO:0000313" key="2">
    <source>
        <dbReference type="EMBL" id="KAF6030718.1"/>
    </source>
</evidence>